<keyword evidence="2" id="KW-0472">Membrane</keyword>
<dbReference type="AlphaFoldDB" id="K1S9E6"/>
<feature type="compositionally biased region" description="Low complexity" evidence="1">
    <location>
        <begin position="74"/>
        <end position="101"/>
    </location>
</feature>
<reference evidence="4" key="1">
    <citation type="journal article" date="2013" name="Environ. Microbiol.">
        <title>Microbiota from the distal guts of lean and obese adolescents exhibit partial functional redundancy besides clear differences in community structure.</title>
        <authorList>
            <person name="Ferrer M."/>
            <person name="Ruiz A."/>
            <person name="Lanza F."/>
            <person name="Haange S.B."/>
            <person name="Oberbach A."/>
            <person name="Till H."/>
            <person name="Bargiela R."/>
            <person name="Campoy C."/>
            <person name="Segura M.T."/>
            <person name="Richter M."/>
            <person name="von Bergen M."/>
            <person name="Seifert J."/>
            <person name="Suarez A."/>
        </authorList>
    </citation>
    <scope>NUCLEOTIDE SEQUENCE</scope>
</reference>
<proteinExistence type="predicted"/>
<dbReference type="GO" id="GO:0004222">
    <property type="term" value="F:metalloendopeptidase activity"/>
    <property type="evidence" value="ECO:0007669"/>
    <property type="project" value="TreeGrafter"/>
</dbReference>
<accession>K1S9E6</accession>
<dbReference type="InterPro" id="IPR016047">
    <property type="entry name" value="M23ase_b-sheet_dom"/>
</dbReference>
<keyword evidence="2" id="KW-0812">Transmembrane</keyword>
<evidence type="ECO:0000259" key="3">
    <source>
        <dbReference type="Pfam" id="PF01551"/>
    </source>
</evidence>
<feature type="compositionally biased region" description="Low complexity" evidence="1">
    <location>
        <begin position="108"/>
        <end position="118"/>
    </location>
</feature>
<dbReference type="InterPro" id="IPR011055">
    <property type="entry name" value="Dup_hybrid_motif"/>
</dbReference>
<evidence type="ECO:0000256" key="2">
    <source>
        <dbReference type="SAM" id="Phobius"/>
    </source>
</evidence>
<feature type="region of interest" description="Disordered" evidence="1">
    <location>
        <begin position="71"/>
        <end position="126"/>
    </location>
</feature>
<dbReference type="PANTHER" id="PTHR21666">
    <property type="entry name" value="PEPTIDASE-RELATED"/>
    <property type="match status" value="1"/>
</dbReference>
<dbReference type="CDD" id="cd12797">
    <property type="entry name" value="M23_peptidase"/>
    <property type="match status" value="1"/>
</dbReference>
<dbReference type="Gene3D" id="2.70.70.10">
    <property type="entry name" value="Glucose Permease (Domain IIA)"/>
    <property type="match status" value="1"/>
</dbReference>
<evidence type="ECO:0000256" key="1">
    <source>
        <dbReference type="SAM" id="MobiDB-lite"/>
    </source>
</evidence>
<gene>
    <name evidence="4" type="ORF">LEA_17898</name>
</gene>
<dbReference type="Pfam" id="PF01551">
    <property type="entry name" value="Peptidase_M23"/>
    <property type="match status" value="1"/>
</dbReference>
<dbReference type="SUPFAM" id="SSF51261">
    <property type="entry name" value="Duplicated hybrid motif"/>
    <property type="match status" value="1"/>
</dbReference>
<dbReference type="EMBL" id="AJWY01012265">
    <property type="protein sequence ID" value="EKC50410.1"/>
    <property type="molecule type" value="Genomic_DNA"/>
</dbReference>
<sequence length="244" mass="25147">MNSIKAFLKAKGLYLVCLALVFAATITGIAAIRSVVRGVEDLTRIQKQALEEGTDVWDSPDAAVNQPAQDVPVATAQPSPAPSAAGSASSSLQQGAGQSGSASGGTGSSAASSAQQGTLPHAGWNGKVSQAFSGNTLVYNPTLGDWRTHNGTDYTAEQVTAVAAGTVTAIADDALWGRVVEVTDAQDRVWRYCGLEEVAVTQREKVTAGTRLGTTGNVPAEAQQGSHLHLECRKAGACLDPEKN</sequence>
<protein>
    <submittedName>
        <fullName evidence="4">Membrane or secreted protein containing Peptidase M23 domain protein</fullName>
    </submittedName>
</protein>
<keyword evidence="2" id="KW-1133">Transmembrane helix</keyword>
<feature type="domain" description="M23ase beta-sheet core" evidence="3">
    <location>
        <begin position="148"/>
        <end position="241"/>
    </location>
</feature>
<feature type="transmembrane region" description="Helical" evidence="2">
    <location>
        <begin position="12"/>
        <end position="32"/>
    </location>
</feature>
<dbReference type="PANTHER" id="PTHR21666:SF291">
    <property type="entry name" value="STAGE II SPORULATION PROTEIN Q"/>
    <property type="match status" value="1"/>
</dbReference>
<evidence type="ECO:0000313" key="4">
    <source>
        <dbReference type="EMBL" id="EKC50410.1"/>
    </source>
</evidence>
<name>K1S9E6_9ZZZZ</name>
<organism evidence="4">
    <name type="scientific">human gut metagenome</name>
    <dbReference type="NCBI Taxonomy" id="408170"/>
    <lineage>
        <taxon>unclassified sequences</taxon>
        <taxon>metagenomes</taxon>
        <taxon>organismal metagenomes</taxon>
    </lineage>
</organism>
<comment type="caution">
    <text evidence="4">The sequence shown here is derived from an EMBL/GenBank/DDBJ whole genome shotgun (WGS) entry which is preliminary data.</text>
</comment>
<dbReference type="InterPro" id="IPR050570">
    <property type="entry name" value="Cell_wall_metabolism_enzyme"/>
</dbReference>